<dbReference type="Gene3D" id="1.20.200.10">
    <property type="entry name" value="Fumarase/aspartase (Central domain)"/>
    <property type="match status" value="1"/>
</dbReference>
<proteinExistence type="predicted"/>
<dbReference type="Pfam" id="PF00221">
    <property type="entry name" value="Lyase_aromatic"/>
    <property type="match status" value="1"/>
</dbReference>
<protein>
    <submittedName>
        <fullName evidence="2">Aromatic amino acid lyase</fullName>
    </submittedName>
</protein>
<dbReference type="EMBL" id="JAEKNR010000066">
    <property type="protein sequence ID" value="MBJ7597545.1"/>
    <property type="molecule type" value="Genomic_DNA"/>
</dbReference>
<dbReference type="SUPFAM" id="SSF48557">
    <property type="entry name" value="L-aspartase-like"/>
    <property type="match status" value="1"/>
</dbReference>
<dbReference type="InterPro" id="IPR001106">
    <property type="entry name" value="Aromatic_Lyase"/>
</dbReference>
<organism evidence="2 3">
    <name type="scientific">Candidatus Nephthysia bennettiae</name>
    <dbReference type="NCBI Taxonomy" id="3127016"/>
    <lineage>
        <taxon>Bacteria</taxon>
        <taxon>Bacillati</taxon>
        <taxon>Candidatus Dormiibacterota</taxon>
        <taxon>Candidatus Dormibacteria</taxon>
        <taxon>Candidatus Dormibacterales</taxon>
        <taxon>Candidatus Dormibacteraceae</taxon>
        <taxon>Candidatus Nephthysia</taxon>
    </lineage>
</organism>
<evidence type="ECO:0000313" key="2">
    <source>
        <dbReference type="EMBL" id="MBJ7597545.1"/>
    </source>
</evidence>
<accession>A0A934N1Z6</accession>
<dbReference type="GO" id="GO:0016841">
    <property type="term" value="F:ammonia-lyase activity"/>
    <property type="evidence" value="ECO:0007669"/>
    <property type="project" value="UniProtKB-ARBA"/>
</dbReference>
<reference evidence="2" key="1">
    <citation type="submission" date="2020-10" db="EMBL/GenBank/DDBJ databases">
        <title>Ca. Dormibacterota MAGs.</title>
        <authorList>
            <person name="Montgomery K."/>
        </authorList>
    </citation>
    <scope>NUCLEOTIDE SEQUENCE [LARGE SCALE GENOMIC DNA]</scope>
    <source>
        <strain evidence="2">SC8812_S17_10</strain>
    </source>
</reference>
<dbReference type="InterPro" id="IPR024083">
    <property type="entry name" value="Fumarase/histidase_N"/>
</dbReference>
<dbReference type="Proteomes" id="UP000612893">
    <property type="component" value="Unassembled WGS sequence"/>
</dbReference>
<dbReference type="Gene3D" id="1.10.275.10">
    <property type="entry name" value="Fumarase/aspartase (N-terminal domain)"/>
    <property type="match status" value="1"/>
</dbReference>
<keyword evidence="1 2" id="KW-0456">Lyase</keyword>
<keyword evidence="3" id="KW-1185">Reference proteome</keyword>
<dbReference type="PANTHER" id="PTHR10362">
    <property type="entry name" value="HISTIDINE AMMONIA-LYASE"/>
    <property type="match status" value="1"/>
</dbReference>
<name>A0A934N1Z6_9BACT</name>
<sequence>RAMMVVRLNQLAAGGSGVEPALLEALAGALNSGGVPAIRQFGAIGTGDLHALASLGLCLLGELPWRDGSISTISLDPRDAAALMSSNAATLGEAALAVEDVRALLEASVVIAALALLAVGGDPDAYDPVVQEARPHPGQRAVAARLRELLGGQTVRPARIQDPYGYRALPQAHGPALDAAGQLDRVLSVDMNAASENPLVDVAGGRVLHNGNFHSAYLAGALDGMSLALYRTATLSAARLSSLMDAGLTGLSTFLAGEPPGSSGLMILEYVAQSCLADLRRSAIPATVATAVISRGVEDHAPFSTEAARSLAQGVAAYRVLLSCELVAASRAARMRGLAASGPLGVAMERALSALDPRTEDRPLDSDLDVAETLLAELATV</sequence>
<evidence type="ECO:0000256" key="1">
    <source>
        <dbReference type="ARBA" id="ARBA00023239"/>
    </source>
</evidence>
<dbReference type="AlphaFoldDB" id="A0A934N1Z6"/>
<gene>
    <name evidence="2" type="ORF">JF922_05605</name>
</gene>
<dbReference type="InterPro" id="IPR008948">
    <property type="entry name" value="L-Aspartase-like"/>
</dbReference>
<dbReference type="RefSeq" id="WP_338199860.1">
    <property type="nucleotide sequence ID" value="NZ_JAEKNR010000066.1"/>
</dbReference>
<evidence type="ECO:0000313" key="3">
    <source>
        <dbReference type="Proteomes" id="UP000612893"/>
    </source>
</evidence>
<comment type="caution">
    <text evidence="2">The sequence shown here is derived from an EMBL/GenBank/DDBJ whole genome shotgun (WGS) entry which is preliminary data.</text>
</comment>
<feature type="non-terminal residue" evidence="2">
    <location>
        <position position="1"/>
    </location>
</feature>